<dbReference type="InterPro" id="IPR000891">
    <property type="entry name" value="PYR_CT"/>
</dbReference>
<evidence type="ECO:0000256" key="3">
    <source>
        <dbReference type="ARBA" id="ARBA00012973"/>
    </source>
</evidence>
<evidence type="ECO:0000313" key="7">
    <source>
        <dbReference type="EMBL" id="QKG19903.1"/>
    </source>
</evidence>
<dbReference type="AlphaFoldDB" id="A0A7D3ZJJ4"/>
<dbReference type="GO" id="GO:0003852">
    <property type="term" value="F:2-isopropylmalate synthase activity"/>
    <property type="evidence" value="ECO:0007669"/>
    <property type="project" value="UniProtKB-EC"/>
</dbReference>
<reference evidence="7 8" key="1">
    <citation type="submission" date="2020-05" db="EMBL/GenBank/DDBJ databases">
        <title>Actinomadura verrucosospora NRRL-B18236 (PFL_A860) Genome sequencing and assembly.</title>
        <authorList>
            <person name="Samborskyy M."/>
        </authorList>
    </citation>
    <scope>NUCLEOTIDE SEQUENCE [LARGE SCALE GENOMIC DNA]</scope>
    <source>
        <strain evidence="7 8">NRRL:B18236</strain>
    </source>
</reference>
<protein>
    <recommendedName>
        <fullName evidence="3">2-isopropylmalate synthase</fullName>
        <ecNumber evidence="3">2.3.3.13</ecNumber>
    </recommendedName>
</protein>
<dbReference type="Gene3D" id="3.20.20.70">
    <property type="entry name" value="Aldolase class I"/>
    <property type="match status" value="1"/>
</dbReference>
<evidence type="ECO:0000313" key="8">
    <source>
        <dbReference type="Proteomes" id="UP000501240"/>
    </source>
</evidence>
<feature type="domain" description="Pyruvate carboxyltransferase" evidence="6">
    <location>
        <begin position="49"/>
        <end position="323"/>
    </location>
</feature>
<accession>A0A7D3ZJJ4</accession>
<feature type="region of interest" description="Disordered" evidence="5">
    <location>
        <begin position="1"/>
        <end position="20"/>
    </location>
</feature>
<dbReference type="SUPFAM" id="SSF89000">
    <property type="entry name" value="post-HMGL domain-like"/>
    <property type="match status" value="1"/>
</dbReference>
<evidence type="ECO:0000256" key="2">
    <source>
        <dbReference type="ARBA" id="ARBA00009767"/>
    </source>
</evidence>
<dbReference type="EC" id="2.3.3.13" evidence="3"/>
<dbReference type="SUPFAM" id="SSF51569">
    <property type="entry name" value="Aldolase"/>
    <property type="match status" value="1"/>
</dbReference>
<evidence type="ECO:0000256" key="4">
    <source>
        <dbReference type="ARBA" id="ARBA00022679"/>
    </source>
</evidence>
<dbReference type="NCBIfam" id="NF002991">
    <property type="entry name" value="PRK03739.1"/>
    <property type="match status" value="1"/>
</dbReference>
<proteinExistence type="inferred from homology"/>
<dbReference type="Gene3D" id="1.10.1220.20">
    <property type="match status" value="1"/>
</dbReference>
<dbReference type="GO" id="GO:0019752">
    <property type="term" value="P:carboxylic acid metabolic process"/>
    <property type="evidence" value="ECO:0007669"/>
    <property type="project" value="InterPro"/>
</dbReference>
<dbReference type="EMBL" id="CP053892">
    <property type="protein sequence ID" value="QKG19903.1"/>
    <property type="molecule type" value="Genomic_DNA"/>
</dbReference>
<organism evidence="7 8">
    <name type="scientific">Actinomadura verrucosospora</name>
    <dbReference type="NCBI Taxonomy" id="46165"/>
    <lineage>
        <taxon>Bacteria</taxon>
        <taxon>Bacillati</taxon>
        <taxon>Actinomycetota</taxon>
        <taxon>Actinomycetes</taxon>
        <taxon>Streptosporangiales</taxon>
        <taxon>Thermomonosporaceae</taxon>
        <taxon>Actinomadura</taxon>
    </lineage>
</organism>
<dbReference type="InterPro" id="IPR013785">
    <property type="entry name" value="Aldolase_TIM"/>
</dbReference>
<feature type="compositionally biased region" description="Low complexity" evidence="5">
    <location>
        <begin position="1"/>
        <end position="15"/>
    </location>
</feature>
<keyword evidence="8" id="KW-1185">Reference proteome</keyword>
<dbReference type="PANTHER" id="PTHR46911:SF1">
    <property type="entry name" value="2-ISOPROPYLMALATE SYNTHASE"/>
    <property type="match status" value="1"/>
</dbReference>
<name>A0A7D3ZJJ4_ACTVE</name>
<evidence type="ECO:0000259" key="6">
    <source>
        <dbReference type="PROSITE" id="PS50991"/>
    </source>
</evidence>
<dbReference type="RefSeq" id="WP_216858319.1">
    <property type="nucleotide sequence ID" value="NZ_CP053892.1"/>
</dbReference>
<dbReference type="InterPro" id="IPR054692">
    <property type="entry name" value="LeuA-like_post-cat"/>
</dbReference>
<dbReference type="Proteomes" id="UP000501240">
    <property type="component" value="Chromosome"/>
</dbReference>
<dbReference type="PROSITE" id="PS50991">
    <property type="entry name" value="PYR_CT"/>
    <property type="match status" value="1"/>
</dbReference>
<keyword evidence="4" id="KW-0808">Transferase</keyword>
<comment type="catalytic activity">
    <reaction evidence="1">
        <text>3-methyl-2-oxobutanoate + acetyl-CoA + H2O = (2S)-2-isopropylmalate + CoA + H(+)</text>
        <dbReference type="Rhea" id="RHEA:21524"/>
        <dbReference type="ChEBI" id="CHEBI:1178"/>
        <dbReference type="ChEBI" id="CHEBI:11851"/>
        <dbReference type="ChEBI" id="CHEBI:15377"/>
        <dbReference type="ChEBI" id="CHEBI:15378"/>
        <dbReference type="ChEBI" id="CHEBI:57287"/>
        <dbReference type="ChEBI" id="CHEBI:57288"/>
        <dbReference type="EC" id="2.3.3.13"/>
    </reaction>
</comment>
<evidence type="ECO:0000256" key="1">
    <source>
        <dbReference type="ARBA" id="ARBA00000064"/>
    </source>
</evidence>
<dbReference type="PROSITE" id="PS00816">
    <property type="entry name" value="AIPM_HOMOCIT_SYNTH_2"/>
    <property type="match status" value="1"/>
</dbReference>
<dbReference type="PANTHER" id="PTHR46911">
    <property type="match status" value="1"/>
</dbReference>
<dbReference type="Pfam" id="PF00682">
    <property type="entry name" value="HMGL-like"/>
    <property type="match status" value="1"/>
</dbReference>
<gene>
    <name evidence="7" type="ORF">ACTIVE_1539</name>
</gene>
<comment type="similarity">
    <text evidence="2">Belongs to the alpha-IPM synthase/homocitrate synthase family. LeuA type 2 subfamily.</text>
</comment>
<sequence>MPGGARAAAPARGAAVQRPSSLPAGKYRGYRPIGLADRTWPERTLAHAPLWCSVDLRDGNQALIDPMPLERRKELFRLLVRLGFKEIEVGMPVSCRDDHDFVRWVATGGELPDDVTPQVLVPMRAELITATVRALRGLPRAVLQVFHPTSAVQRRVVFGASREEVRRLALDGAELAMRLRDRLTGTHLCLQYGPESFTQTEPEFALEVCNAVLDLWRPEPCDDVRVNLPATVESFPPHEFADRIEWMHRNLAHRDRILLGVHPHNDRGGAAAAAEAALLAGADRVEGTLFGNGERSGNLCLVTLAMNLFSQGVDPMLELGDLDGIAEVVRRCTGIPISPRHPWAGEYVYTSLAGSHQDAISKGLRARTAGEPWDVPYLPIDPRDVGRDYRTLVRISNQSGKGGIAHLMSAEHGLELPPGLRAEFAVEVQDVLDERGGELTPDEMYALFRQGFLAPREPRGPRPEAEVVDVVEQPFRGGCAVFCQVRGGGVTRWGAGLDEQRARARRQAVRSGVSRLAAALRRPEPAVASAVTSGAVATSGAARTVLAGAAPAETGAAPAGAAARLTR</sequence>
<dbReference type="InterPro" id="IPR002034">
    <property type="entry name" value="AIPM/Hcit_synth_CS"/>
</dbReference>
<dbReference type="Pfam" id="PF22615">
    <property type="entry name" value="IPMS_D2"/>
    <property type="match status" value="1"/>
</dbReference>
<evidence type="ECO:0000256" key="5">
    <source>
        <dbReference type="SAM" id="MobiDB-lite"/>
    </source>
</evidence>